<evidence type="ECO:0000313" key="1">
    <source>
        <dbReference type="EMBL" id="EHQ90727.1"/>
    </source>
</evidence>
<evidence type="ECO:0000313" key="2">
    <source>
        <dbReference type="Proteomes" id="UP000005104"/>
    </source>
</evidence>
<accession>H5XWS8</accession>
<sequence length="561" mass="61326">MNAIVRSITRPGKKAAGGRMLFLCLLMTFLPLTVGCSAQPLQIQPKEKADRFALAEQEGQFSAVKRSVDCKGAQVTIEKILLDKTHTFLVAAVAGEAQGFMDSLTVDLFGDQDQDLGRCDFTQKLPDGKALLTFDALAKAPAALRLEFFGGPVGYGGNINLILNDIPFHLADAKYFSEYLDLAALEEKGYRLEIKSLENGLSETGLHYRLTAAGDYDGVEHGWLSGSYQQSYPQILFLSAGGQNLEPHLPYPFASALSYTRSLNGKACVGHAYFDRATAGTLQLKLTDLYSDYNVDAIILLDGITDQLEINRKVPVHNHTIELKSLKRGKDKGCWILSYRILDRAGNLVDGAIDAGFYQKRDNYRRPNPVWGDSLPGPAGQDQELVLNTGTPSPGEADFPEGTDLKITRLGIRQEDAVLNIDPDNLPQSAADSAEAQIMAVVRDYYTTYGQALKSNSLSSMTEKYGELQPTGRNGDGINDWRRGFQVWSPLGVKEYAVVFDDPIVLVNGGTATADIRVQEKILRADGDSAAVYAVVFSLLQEDGSWKITKVDEVTDAETGM</sequence>
<protein>
    <submittedName>
        <fullName evidence="1">Uncharacterized protein</fullName>
    </submittedName>
</protein>
<dbReference type="HOGENOM" id="CLU_485503_0_0_9"/>
<dbReference type="OrthoDB" id="1790238at2"/>
<organism evidence="1 2">
    <name type="scientific">Desulfosporosinus youngiae DSM 17734</name>
    <dbReference type="NCBI Taxonomy" id="768710"/>
    <lineage>
        <taxon>Bacteria</taxon>
        <taxon>Bacillati</taxon>
        <taxon>Bacillota</taxon>
        <taxon>Clostridia</taxon>
        <taxon>Eubacteriales</taxon>
        <taxon>Desulfitobacteriaceae</taxon>
        <taxon>Desulfosporosinus</taxon>
    </lineage>
</organism>
<gene>
    <name evidence="1" type="ORF">DesyoDRAFT_3736</name>
</gene>
<dbReference type="EMBL" id="CM001441">
    <property type="protein sequence ID" value="EHQ90727.1"/>
    <property type="molecule type" value="Genomic_DNA"/>
</dbReference>
<dbReference type="RefSeq" id="WP_007785286.1">
    <property type="nucleotide sequence ID" value="NZ_CM001441.1"/>
</dbReference>
<dbReference type="STRING" id="768710.DesyoDRAFT_3736"/>
<dbReference type="SUPFAM" id="SSF54427">
    <property type="entry name" value="NTF2-like"/>
    <property type="match status" value="1"/>
</dbReference>
<keyword evidence="2" id="KW-1185">Reference proteome</keyword>
<name>H5XWS8_9FIRM</name>
<reference evidence="1 2" key="1">
    <citation type="submission" date="2011-11" db="EMBL/GenBank/DDBJ databases">
        <title>The Noncontiguous Finished genome of Desulfosporosinus youngiae DSM 17734.</title>
        <authorList>
            <consortium name="US DOE Joint Genome Institute (JGI-PGF)"/>
            <person name="Lucas S."/>
            <person name="Han J."/>
            <person name="Lapidus A."/>
            <person name="Cheng J.-F."/>
            <person name="Goodwin L."/>
            <person name="Pitluck S."/>
            <person name="Peters L."/>
            <person name="Ovchinnikova G."/>
            <person name="Lu M."/>
            <person name="Land M.L."/>
            <person name="Hauser L."/>
            <person name="Pester M."/>
            <person name="Spring S."/>
            <person name="Ollivier B."/>
            <person name="Rattei T."/>
            <person name="Klenk H.-P."/>
            <person name="Wagner M."/>
            <person name="Loy A."/>
            <person name="Woyke T.J."/>
        </authorList>
    </citation>
    <scope>NUCLEOTIDE SEQUENCE [LARGE SCALE GENOMIC DNA]</scope>
    <source>
        <strain evidence="1 2">DSM 17734</strain>
    </source>
</reference>
<dbReference type="Proteomes" id="UP000005104">
    <property type="component" value="Chromosome"/>
</dbReference>
<dbReference type="InterPro" id="IPR032710">
    <property type="entry name" value="NTF2-like_dom_sf"/>
</dbReference>
<dbReference type="AlphaFoldDB" id="H5XWS8"/>
<proteinExistence type="predicted"/>